<dbReference type="Proteomes" id="UP000758155">
    <property type="component" value="Unassembled WGS sequence"/>
</dbReference>
<name>A0A9P4WG46_9PLEO</name>
<organism evidence="1 2">
    <name type="scientific">Didymella heteroderae</name>
    <dbReference type="NCBI Taxonomy" id="1769908"/>
    <lineage>
        <taxon>Eukaryota</taxon>
        <taxon>Fungi</taxon>
        <taxon>Dikarya</taxon>
        <taxon>Ascomycota</taxon>
        <taxon>Pezizomycotina</taxon>
        <taxon>Dothideomycetes</taxon>
        <taxon>Pleosporomycetidae</taxon>
        <taxon>Pleosporales</taxon>
        <taxon>Pleosporineae</taxon>
        <taxon>Didymellaceae</taxon>
        <taxon>Didymella</taxon>
    </lineage>
</organism>
<dbReference type="OrthoDB" id="3796606at2759"/>
<sequence>MQDFSTRSLTAKDWATFFSNQPTVREIIGVLGLPPVASRGIPKFSEPELQDLHSEVQKLSNMLPTSRDDLLQFAASRISWLNDVVDNLLCTFGPRIWGQAADRARLLADPGTLRRRHRKTLMYEDPSDQQV</sequence>
<evidence type="ECO:0000313" key="1">
    <source>
        <dbReference type="EMBL" id="KAF3031457.1"/>
    </source>
</evidence>
<reference evidence="1" key="1">
    <citation type="submission" date="2019-04" db="EMBL/GenBank/DDBJ databases">
        <title>Sequencing of skin fungus with MAO and IRED activity.</title>
        <authorList>
            <person name="Marsaioli A.J."/>
            <person name="Bonatto J.M.C."/>
            <person name="Reis Junior O."/>
        </authorList>
    </citation>
    <scope>NUCLEOTIDE SEQUENCE</scope>
    <source>
        <strain evidence="1">28M1</strain>
    </source>
</reference>
<gene>
    <name evidence="1" type="ORF">E8E12_001246</name>
</gene>
<evidence type="ECO:0000313" key="2">
    <source>
        <dbReference type="Proteomes" id="UP000758155"/>
    </source>
</evidence>
<accession>A0A9P4WG46</accession>
<dbReference type="EMBL" id="SWKV01000144">
    <property type="protein sequence ID" value="KAF3031457.1"/>
    <property type="molecule type" value="Genomic_DNA"/>
</dbReference>
<keyword evidence="2" id="KW-1185">Reference proteome</keyword>
<proteinExistence type="predicted"/>
<protein>
    <submittedName>
        <fullName evidence="1">Uncharacterized protein</fullName>
    </submittedName>
</protein>
<dbReference type="AlphaFoldDB" id="A0A9P4WG46"/>
<comment type="caution">
    <text evidence="1">The sequence shown here is derived from an EMBL/GenBank/DDBJ whole genome shotgun (WGS) entry which is preliminary data.</text>
</comment>